<evidence type="ECO:0000259" key="4">
    <source>
        <dbReference type="Pfam" id="PF03328"/>
    </source>
</evidence>
<dbReference type="PANTHER" id="PTHR30502:SF0">
    <property type="entry name" value="PHOSPHOENOLPYRUVATE CARBOXYLASE FAMILY PROTEIN"/>
    <property type="match status" value="1"/>
</dbReference>
<dbReference type="OrthoDB" id="1621678at2759"/>
<dbReference type="InterPro" id="IPR040442">
    <property type="entry name" value="Pyrv_kinase-like_dom_sf"/>
</dbReference>
<dbReference type="GO" id="GO:0016832">
    <property type="term" value="F:aldehyde-lyase activity"/>
    <property type="evidence" value="ECO:0007669"/>
    <property type="project" value="TreeGrafter"/>
</dbReference>
<dbReference type="InterPro" id="IPR005000">
    <property type="entry name" value="Aldolase/citrate-lyase_domain"/>
</dbReference>
<name>A0A427YRN6_9TREE</name>
<dbReference type="EMBL" id="RSCD01000003">
    <property type="protein sequence ID" value="RSH93741.1"/>
    <property type="molecule type" value="Genomic_DNA"/>
</dbReference>
<keyword evidence="6" id="KW-1185">Reference proteome</keyword>
<proteinExistence type="inferred from homology"/>
<sequence>MTVAATNGSASTSDPLALARQAAVPNRLKECVTSGRLAHSFSIKLVKTVEIVHYAAAAGYDAVLIDLEHSSFGLETTNQLSCAALQVGVTPIVRVPANTSDWISRALDGGAAAVIVPHVNSVAEAENVVRYAKFAPLGERSATSGMPILRYNSVPAKYANPVANDATVVICMIETERALEIADDIAAVEGVDIILIGSSDLTADMGIPGDFDNARLADAYARVSSACEKASKKHGRPVTMGIGGLNGRPDLIEKFASLHSNGRYAMSGADNGMMLSAMKAGAAKCKVMSDKLQAYN</sequence>
<accession>A0A427YRN6</accession>
<dbReference type="Gene3D" id="3.20.20.60">
    <property type="entry name" value="Phosphoenolpyruvate-binding domains"/>
    <property type="match status" value="1"/>
</dbReference>
<comment type="caution">
    <text evidence="5">The sequence shown here is derived from an EMBL/GenBank/DDBJ whole genome shotgun (WGS) entry which is preliminary data.</text>
</comment>
<dbReference type="AlphaFoldDB" id="A0A427YRN6"/>
<dbReference type="GO" id="GO:0005737">
    <property type="term" value="C:cytoplasm"/>
    <property type="evidence" value="ECO:0007669"/>
    <property type="project" value="TreeGrafter"/>
</dbReference>
<dbReference type="InterPro" id="IPR015813">
    <property type="entry name" value="Pyrv/PenolPyrv_kinase-like_dom"/>
</dbReference>
<dbReference type="Pfam" id="PF03328">
    <property type="entry name" value="HpcH_HpaI"/>
    <property type="match status" value="1"/>
</dbReference>
<comment type="similarity">
    <text evidence="1">Belongs to the HpcH/HpaI aldolase family.</text>
</comment>
<evidence type="ECO:0000256" key="2">
    <source>
        <dbReference type="ARBA" id="ARBA00022723"/>
    </source>
</evidence>
<keyword evidence="3" id="KW-0456">Lyase</keyword>
<protein>
    <recommendedName>
        <fullName evidence="4">HpcH/HpaI aldolase/citrate lyase domain-containing protein</fullName>
    </recommendedName>
</protein>
<organism evidence="5 6">
    <name type="scientific">Saitozyma podzolica</name>
    <dbReference type="NCBI Taxonomy" id="1890683"/>
    <lineage>
        <taxon>Eukaryota</taxon>
        <taxon>Fungi</taxon>
        <taxon>Dikarya</taxon>
        <taxon>Basidiomycota</taxon>
        <taxon>Agaricomycotina</taxon>
        <taxon>Tremellomycetes</taxon>
        <taxon>Tremellales</taxon>
        <taxon>Trimorphomycetaceae</taxon>
        <taxon>Saitozyma</taxon>
    </lineage>
</organism>
<dbReference type="GO" id="GO:0046872">
    <property type="term" value="F:metal ion binding"/>
    <property type="evidence" value="ECO:0007669"/>
    <property type="project" value="UniProtKB-KW"/>
</dbReference>
<dbReference type="STRING" id="1890683.A0A427YRN6"/>
<evidence type="ECO:0000256" key="1">
    <source>
        <dbReference type="ARBA" id="ARBA00005568"/>
    </source>
</evidence>
<evidence type="ECO:0000313" key="6">
    <source>
        <dbReference type="Proteomes" id="UP000279259"/>
    </source>
</evidence>
<dbReference type="InterPro" id="IPR050251">
    <property type="entry name" value="HpcH-HpaI_aldolase"/>
</dbReference>
<gene>
    <name evidence="5" type="ORF">EHS25_006389</name>
</gene>
<dbReference type="Proteomes" id="UP000279259">
    <property type="component" value="Unassembled WGS sequence"/>
</dbReference>
<dbReference type="PANTHER" id="PTHR30502">
    <property type="entry name" value="2-KETO-3-DEOXY-L-RHAMNONATE ALDOLASE"/>
    <property type="match status" value="1"/>
</dbReference>
<dbReference type="SUPFAM" id="SSF51621">
    <property type="entry name" value="Phosphoenolpyruvate/pyruvate domain"/>
    <property type="match status" value="1"/>
</dbReference>
<evidence type="ECO:0000313" key="5">
    <source>
        <dbReference type="EMBL" id="RSH93741.1"/>
    </source>
</evidence>
<feature type="domain" description="HpcH/HpaI aldolase/citrate lyase" evidence="4">
    <location>
        <begin position="51"/>
        <end position="230"/>
    </location>
</feature>
<reference evidence="5 6" key="1">
    <citation type="submission" date="2018-11" db="EMBL/GenBank/DDBJ databases">
        <title>Genome sequence of Saitozyma podzolica DSM 27192.</title>
        <authorList>
            <person name="Aliyu H."/>
            <person name="Gorte O."/>
            <person name="Ochsenreither K."/>
        </authorList>
    </citation>
    <scope>NUCLEOTIDE SEQUENCE [LARGE SCALE GENOMIC DNA]</scope>
    <source>
        <strain evidence="5 6">DSM 27192</strain>
    </source>
</reference>
<evidence type="ECO:0000256" key="3">
    <source>
        <dbReference type="ARBA" id="ARBA00023239"/>
    </source>
</evidence>
<keyword evidence="2" id="KW-0479">Metal-binding</keyword>